<feature type="domain" description="AB hydrolase-1" evidence="1">
    <location>
        <begin position="20"/>
        <end position="252"/>
    </location>
</feature>
<dbReference type="EMBL" id="QNQT01000004">
    <property type="protein sequence ID" value="RDU36690.1"/>
    <property type="molecule type" value="Genomic_DNA"/>
</dbReference>
<dbReference type="SUPFAM" id="SSF53474">
    <property type="entry name" value="alpha/beta-Hydrolases"/>
    <property type="match status" value="1"/>
</dbReference>
<dbReference type="InterPro" id="IPR029058">
    <property type="entry name" value="AB_hydrolase_fold"/>
</dbReference>
<evidence type="ECO:0000259" key="1">
    <source>
        <dbReference type="Pfam" id="PF00561"/>
    </source>
</evidence>
<dbReference type="PANTHER" id="PTHR43433:SF5">
    <property type="entry name" value="AB HYDROLASE-1 DOMAIN-CONTAINING PROTEIN"/>
    <property type="match status" value="1"/>
</dbReference>
<organism evidence="2 3">
    <name type="scientific">Neobacillus piezotolerans</name>
    <dbReference type="NCBI Taxonomy" id="2259171"/>
    <lineage>
        <taxon>Bacteria</taxon>
        <taxon>Bacillati</taxon>
        <taxon>Bacillota</taxon>
        <taxon>Bacilli</taxon>
        <taxon>Bacillales</taxon>
        <taxon>Bacillaceae</taxon>
        <taxon>Neobacillus</taxon>
    </lineage>
</organism>
<comment type="caution">
    <text evidence="2">The sequence shown here is derived from an EMBL/GenBank/DDBJ whole genome shotgun (WGS) entry which is preliminary data.</text>
</comment>
<dbReference type="PANTHER" id="PTHR43433">
    <property type="entry name" value="HYDROLASE, ALPHA/BETA FOLD FAMILY PROTEIN"/>
    <property type="match status" value="1"/>
</dbReference>
<protein>
    <submittedName>
        <fullName evidence="2">Alpha/beta hydrolase</fullName>
    </submittedName>
</protein>
<accession>A0A3D8GQB7</accession>
<dbReference type="Gene3D" id="3.40.50.1820">
    <property type="entry name" value="alpha/beta hydrolase"/>
    <property type="match status" value="1"/>
</dbReference>
<dbReference type="Proteomes" id="UP000257144">
    <property type="component" value="Unassembled WGS sequence"/>
</dbReference>
<name>A0A3D8GQB7_9BACI</name>
<dbReference type="PRINTS" id="PR00111">
    <property type="entry name" value="ABHYDROLASE"/>
</dbReference>
<dbReference type="RefSeq" id="WP_115452162.1">
    <property type="nucleotide sequence ID" value="NZ_QNQT01000004.1"/>
</dbReference>
<dbReference type="AlphaFoldDB" id="A0A3D8GQB7"/>
<dbReference type="Pfam" id="PF00561">
    <property type="entry name" value="Abhydrolase_1"/>
    <property type="match status" value="1"/>
</dbReference>
<proteinExistence type="predicted"/>
<reference evidence="2 3" key="1">
    <citation type="submission" date="2018-07" db="EMBL/GenBank/DDBJ databases">
        <title>Bacillus sp. YLB-04 draft genome sequence.</title>
        <authorList>
            <person name="Yu L."/>
            <person name="Tang X."/>
        </authorList>
    </citation>
    <scope>NUCLEOTIDE SEQUENCE [LARGE SCALE GENOMIC DNA]</scope>
    <source>
        <strain evidence="2 3">YLB-04</strain>
    </source>
</reference>
<sequence>MPKVQANGIEFYYEIHGEGPALVLLEGLGYASWMWRRQVEELSSHFKVVIFDNRGVGHTDKPEMEYTIQLFAEDTAEVLKALNIDKAHILGVSMGGFIAQEFAISYPEMVDKLILCCTSFGGANSIPIPKETLEIMLRGASKDGPPEKARYAVSTALNEGTLNENQDILDFILQEQRNNPQPKQAYQRQLFAGASFNSENKVDTIVAETLILAGRGDRVVPFENAQLLHEKIAHSRTIILDDAGHLFFMEKPKQTNQLIIDFLKGNVSSFLK</sequence>
<dbReference type="InterPro" id="IPR050471">
    <property type="entry name" value="AB_hydrolase"/>
</dbReference>
<dbReference type="GO" id="GO:0016787">
    <property type="term" value="F:hydrolase activity"/>
    <property type="evidence" value="ECO:0007669"/>
    <property type="project" value="UniProtKB-KW"/>
</dbReference>
<keyword evidence="3" id="KW-1185">Reference proteome</keyword>
<dbReference type="OrthoDB" id="9805423at2"/>
<evidence type="ECO:0000313" key="3">
    <source>
        <dbReference type="Proteomes" id="UP000257144"/>
    </source>
</evidence>
<gene>
    <name evidence="2" type="ORF">DRW41_11575</name>
</gene>
<evidence type="ECO:0000313" key="2">
    <source>
        <dbReference type="EMBL" id="RDU36690.1"/>
    </source>
</evidence>
<dbReference type="InterPro" id="IPR000073">
    <property type="entry name" value="AB_hydrolase_1"/>
</dbReference>
<keyword evidence="2" id="KW-0378">Hydrolase</keyword>